<dbReference type="EMBL" id="OIVN01005633">
    <property type="protein sequence ID" value="SPD23373.1"/>
    <property type="molecule type" value="Genomic_DNA"/>
</dbReference>
<evidence type="ECO:0000256" key="1">
    <source>
        <dbReference type="SAM" id="MobiDB-lite"/>
    </source>
</evidence>
<name>A0A2N9IH50_FAGSY</name>
<reference evidence="2" key="1">
    <citation type="submission" date="2018-02" db="EMBL/GenBank/DDBJ databases">
        <authorList>
            <person name="Cohen D.B."/>
            <person name="Kent A.D."/>
        </authorList>
    </citation>
    <scope>NUCLEOTIDE SEQUENCE</scope>
</reference>
<gene>
    <name evidence="2" type="ORF">FSB_LOCUS51255</name>
</gene>
<organism evidence="2">
    <name type="scientific">Fagus sylvatica</name>
    <name type="common">Beechnut</name>
    <dbReference type="NCBI Taxonomy" id="28930"/>
    <lineage>
        <taxon>Eukaryota</taxon>
        <taxon>Viridiplantae</taxon>
        <taxon>Streptophyta</taxon>
        <taxon>Embryophyta</taxon>
        <taxon>Tracheophyta</taxon>
        <taxon>Spermatophyta</taxon>
        <taxon>Magnoliopsida</taxon>
        <taxon>eudicotyledons</taxon>
        <taxon>Gunneridae</taxon>
        <taxon>Pentapetalae</taxon>
        <taxon>rosids</taxon>
        <taxon>fabids</taxon>
        <taxon>Fagales</taxon>
        <taxon>Fagaceae</taxon>
        <taxon>Fagus</taxon>
    </lineage>
</organism>
<protein>
    <submittedName>
        <fullName evidence="2">Uncharacterized protein</fullName>
    </submittedName>
</protein>
<evidence type="ECO:0000313" key="2">
    <source>
        <dbReference type="EMBL" id="SPD23373.1"/>
    </source>
</evidence>
<feature type="compositionally biased region" description="Basic residues" evidence="1">
    <location>
        <begin position="16"/>
        <end position="26"/>
    </location>
</feature>
<sequence length="89" mass="9877">MASTPSGQPDRTKPTTTRKLRRRARKLPPALARSFEGDPREAASGAGEEASKEIRAKLPLALAPDTEASEEEKEAERTRYRSLAVHQHR</sequence>
<proteinExistence type="predicted"/>
<feature type="region of interest" description="Disordered" evidence="1">
    <location>
        <begin position="1"/>
        <end position="89"/>
    </location>
</feature>
<accession>A0A2N9IH50</accession>
<dbReference type="AlphaFoldDB" id="A0A2N9IH50"/>